<accession>A0A174HH82</accession>
<dbReference type="EMBL" id="CYZF01000006">
    <property type="protein sequence ID" value="CUO72736.1"/>
    <property type="molecule type" value="Genomic_DNA"/>
</dbReference>
<gene>
    <name evidence="1" type="ORF">ERS417307_02295</name>
</gene>
<dbReference type="Proteomes" id="UP000095419">
    <property type="component" value="Unassembled WGS sequence"/>
</dbReference>
<evidence type="ECO:0000313" key="2">
    <source>
        <dbReference type="Proteomes" id="UP000095419"/>
    </source>
</evidence>
<name>A0A174HH82_BACUN</name>
<reference evidence="1 2" key="1">
    <citation type="submission" date="2015-09" db="EMBL/GenBank/DDBJ databases">
        <authorList>
            <consortium name="Pathogen Informatics"/>
        </authorList>
    </citation>
    <scope>NUCLEOTIDE SEQUENCE [LARGE SCALE GENOMIC DNA]</scope>
    <source>
        <strain evidence="1 2">2789STDY5608791</strain>
    </source>
</reference>
<organism evidence="1 2">
    <name type="scientific">Bacteroides uniformis</name>
    <dbReference type="NCBI Taxonomy" id="820"/>
    <lineage>
        <taxon>Bacteria</taxon>
        <taxon>Pseudomonadati</taxon>
        <taxon>Bacteroidota</taxon>
        <taxon>Bacteroidia</taxon>
        <taxon>Bacteroidales</taxon>
        <taxon>Bacteroidaceae</taxon>
        <taxon>Bacteroides</taxon>
    </lineage>
</organism>
<dbReference type="AlphaFoldDB" id="A0A174HH82"/>
<evidence type="ECO:0000313" key="1">
    <source>
        <dbReference type="EMBL" id="CUO72736.1"/>
    </source>
</evidence>
<sequence>MKGYPVIYGIIHNPVQREKGNIHLKIFFKSHYYE</sequence>
<proteinExistence type="predicted"/>
<protein>
    <submittedName>
        <fullName evidence="1">Uncharacterized protein</fullName>
    </submittedName>
</protein>